<evidence type="ECO:0000313" key="2">
    <source>
        <dbReference type="Proteomes" id="UP001589776"/>
    </source>
</evidence>
<comment type="caution">
    <text evidence="1">The sequence shown here is derived from an EMBL/GenBank/DDBJ whole genome shotgun (WGS) entry which is preliminary data.</text>
</comment>
<dbReference type="RefSeq" id="WP_377468060.1">
    <property type="nucleotide sequence ID" value="NZ_JBHLWN010000012.1"/>
</dbReference>
<keyword evidence="2" id="KW-1185">Reference proteome</keyword>
<sequence>MMDGMMMDRSMMVMMCIMMYIGAIIFILTVGATVYVVARLLMMKSRVVDRPLILLKERYVRDEIDDDEYLRMRKVINDVK</sequence>
<dbReference type="EMBL" id="JBHLWN010000012">
    <property type="protein sequence ID" value="MFC0211199.1"/>
    <property type="molecule type" value="Genomic_DNA"/>
</dbReference>
<dbReference type="Proteomes" id="UP001589776">
    <property type="component" value="Unassembled WGS sequence"/>
</dbReference>
<organism evidence="1 2">
    <name type="scientific">Paenibacillus chartarius</name>
    <dbReference type="NCBI Taxonomy" id="747481"/>
    <lineage>
        <taxon>Bacteria</taxon>
        <taxon>Bacillati</taxon>
        <taxon>Bacillota</taxon>
        <taxon>Bacilli</taxon>
        <taxon>Bacillales</taxon>
        <taxon>Paenibacillaceae</taxon>
        <taxon>Paenibacillus</taxon>
    </lineage>
</organism>
<reference evidence="1 2" key="1">
    <citation type="submission" date="2024-09" db="EMBL/GenBank/DDBJ databases">
        <authorList>
            <person name="Sun Q."/>
            <person name="Mori K."/>
        </authorList>
    </citation>
    <scope>NUCLEOTIDE SEQUENCE [LARGE SCALE GENOMIC DNA]</scope>
    <source>
        <strain evidence="1 2">CCM 7759</strain>
    </source>
</reference>
<accession>A0ABV6DEX5</accession>
<name>A0ABV6DEX5_9BACL</name>
<gene>
    <name evidence="1" type="ORF">ACFFK0_01840</name>
</gene>
<protein>
    <submittedName>
        <fullName evidence="1">SHOCT domain-containing protein</fullName>
    </submittedName>
</protein>
<evidence type="ECO:0000313" key="1">
    <source>
        <dbReference type="EMBL" id="MFC0211199.1"/>
    </source>
</evidence>
<proteinExistence type="predicted"/>